<accession>A0A1R2BXB5</accession>
<evidence type="ECO:0000313" key="3">
    <source>
        <dbReference type="EMBL" id="OMJ81414.1"/>
    </source>
</evidence>
<gene>
    <name evidence="3" type="ORF">SteCoe_18153</name>
</gene>
<evidence type="ECO:0000313" key="4">
    <source>
        <dbReference type="Proteomes" id="UP000187209"/>
    </source>
</evidence>
<dbReference type="Proteomes" id="UP000187209">
    <property type="component" value="Unassembled WGS sequence"/>
</dbReference>
<dbReference type="EMBL" id="MPUH01000382">
    <property type="protein sequence ID" value="OMJ81414.1"/>
    <property type="molecule type" value="Genomic_DNA"/>
</dbReference>
<reference evidence="3 4" key="1">
    <citation type="submission" date="2016-11" db="EMBL/GenBank/DDBJ databases">
        <title>The macronuclear genome of Stentor coeruleus: a giant cell with tiny introns.</title>
        <authorList>
            <person name="Slabodnick M."/>
            <person name="Ruby J.G."/>
            <person name="Reiff S.B."/>
            <person name="Swart E.C."/>
            <person name="Gosai S."/>
            <person name="Prabakaran S."/>
            <person name="Witkowska E."/>
            <person name="Larue G.E."/>
            <person name="Fisher S."/>
            <person name="Freeman R.M."/>
            <person name="Gunawardena J."/>
            <person name="Chu W."/>
            <person name="Stover N.A."/>
            <person name="Gregory B.D."/>
            <person name="Nowacki M."/>
            <person name="Derisi J."/>
            <person name="Roy S.W."/>
            <person name="Marshall W.F."/>
            <person name="Sood P."/>
        </authorList>
    </citation>
    <scope>NUCLEOTIDE SEQUENCE [LARGE SCALE GENOMIC DNA]</scope>
    <source>
        <strain evidence="3">WM001</strain>
    </source>
</reference>
<proteinExistence type="predicted"/>
<feature type="coiled-coil region" evidence="1">
    <location>
        <begin position="112"/>
        <end position="153"/>
    </location>
</feature>
<name>A0A1R2BXB5_9CILI</name>
<keyword evidence="1" id="KW-0175">Coiled coil</keyword>
<comment type="caution">
    <text evidence="3">The sequence shown here is derived from an EMBL/GenBank/DDBJ whole genome shotgun (WGS) entry which is preliminary data.</text>
</comment>
<evidence type="ECO:0000256" key="1">
    <source>
        <dbReference type="SAM" id="Coils"/>
    </source>
</evidence>
<feature type="region of interest" description="Disordered" evidence="2">
    <location>
        <begin position="56"/>
        <end position="80"/>
    </location>
</feature>
<organism evidence="3 4">
    <name type="scientific">Stentor coeruleus</name>
    <dbReference type="NCBI Taxonomy" id="5963"/>
    <lineage>
        <taxon>Eukaryota</taxon>
        <taxon>Sar</taxon>
        <taxon>Alveolata</taxon>
        <taxon>Ciliophora</taxon>
        <taxon>Postciliodesmatophora</taxon>
        <taxon>Heterotrichea</taxon>
        <taxon>Heterotrichida</taxon>
        <taxon>Stentoridae</taxon>
        <taxon>Stentor</taxon>
    </lineage>
</organism>
<keyword evidence="4" id="KW-1185">Reference proteome</keyword>
<sequence>MADWDALKLEEFKQNKKQLDRSIEKNALLYNQLEEANEEIERAHEQIENQQKIIEELKSKSRKPDEKLSQDRSSQNLDSDSDRLLSNRRFYEDKDRKIEELYITLKNKDRVIETLTSNQIFSQEKLEEMRQELENKNRDMEILQKRLKATEKSIDTLFLNNKTEGEFVSELQYLKADNKRLLSLLSKSHEYKILGDFIESSNGAHYINSNKPAADETQNWVPLKVTKAIEVYKKAPELSDDVLNTLMLEINKTYREREKNQISKLKHDYQSKIDDLKRQLLMRKPYDNVKTQRQNSRLKSELKKATNEISVISSKQIEVMPKLQDLEETLKIINSLKIENAKLQKENNELKKNKAGKSQFLEGIGWLGEKVMKQKSQMHQLIKNLVSNFEFDGEASGEKQEWLMDNIENIVEDFSQNVEYLVDSHFNAT</sequence>
<protein>
    <submittedName>
        <fullName evidence="3">Uncharacterized protein</fullName>
    </submittedName>
</protein>
<evidence type="ECO:0000256" key="2">
    <source>
        <dbReference type="SAM" id="MobiDB-lite"/>
    </source>
</evidence>
<feature type="coiled-coil region" evidence="1">
    <location>
        <begin position="259"/>
        <end position="353"/>
    </location>
</feature>
<feature type="compositionally biased region" description="Basic and acidic residues" evidence="2">
    <location>
        <begin position="56"/>
        <end position="70"/>
    </location>
</feature>
<dbReference type="OrthoDB" id="294400at2759"/>
<dbReference type="AlphaFoldDB" id="A0A1R2BXB5"/>